<reference evidence="1" key="1">
    <citation type="journal article" date="2015" name="Nature">
        <title>Complex archaea that bridge the gap between prokaryotes and eukaryotes.</title>
        <authorList>
            <person name="Spang A."/>
            <person name="Saw J.H."/>
            <person name="Jorgensen S.L."/>
            <person name="Zaremba-Niedzwiedzka K."/>
            <person name="Martijn J."/>
            <person name="Lind A.E."/>
            <person name="van Eijk R."/>
            <person name="Schleper C."/>
            <person name="Guy L."/>
            <person name="Ettema T.J."/>
        </authorList>
    </citation>
    <scope>NUCLEOTIDE SEQUENCE</scope>
</reference>
<evidence type="ECO:0000313" key="1">
    <source>
        <dbReference type="EMBL" id="KKK61742.1"/>
    </source>
</evidence>
<comment type="caution">
    <text evidence="1">The sequence shown here is derived from an EMBL/GenBank/DDBJ whole genome shotgun (WGS) entry which is preliminary data.</text>
</comment>
<dbReference type="EMBL" id="LAZR01062334">
    <property type="protein sequence ID" value="KKK61742.1"/>
    <property type="molecule type" value="Genomic_DNA"/>
</dbReference>
<organism evidence="1">
    <name type="scientific">marine sediment metagenome</name>
    <dbReference type="NCBI Taxonomy" id="412755"/>
    <lineage>
        <taxon>unclassified sequences</taxon>
        <taxon>metagenomes</taxon>
        <taxon>ecological metagenomes</taxon>
    </lineage>
</organism>
<dbReference type="AlphaFoldDB" id="A0A0F8WY09"/>
<gene>
    <name evidence="1" type="ORF">LCGC14_3011300</name>
</gene>
<sequence>MNEPTCEDLFEEDGYEPVHRDSDDSWHHGAYIGEVFKRASDGTFWLAAYCLSTDGETNGLREGDADITQVVPKEVTIIKYVAA</sequence>
<accession>A0A0F8WY09</accession>
<proteinExistence type="predicted"/>
<protein>
    <submittedName>
        <fullName evidence="1">Uncharacterized protein</fullName>
    </submittedName>
</protein>
<name>A0A0F8WY09_9ZZZZ</name>